<protein>
    <recommendedName>
        <fullName evidence="3">MSP domain-containing protein</fullName>
    </recommendedName>
</protein>
<dbReference type="AlphaFoldDB" id="A0AAU9TVM6"/>
<comment type="caution">
    <text evidence="1">The sequence shown here is derived from an EMBL/GenBank/DDBJ whole genome shotgun (WGS) entry which is preliminary data.</text>
</comment>
<accession>A0AAU9TVM6</accession>
<evidence type="ECO:0000313" key="1">
    <source>
        <dbReference type="EMBL" id="CAH2089514.1"/>
    </source>
</evidence>
<name>A0AAU9TVM6_EUPED</name>
<keyword evidence="2" id="KW-1185">Reference proteome</keyword>
<proteinExistence type="predicted"/>
<reference evidence="1" key="1">
    <citation type="submission" date="2022-03" db="EMBL/GenBank/DDBJ databases">
        <authorList>
            <person name="Tunstrom K."/>
        </authorList>
    </citation>
    <scope>NUCLEOTIDE SEQUENCE</scope>
</reference>
<dbReference type="EMBL" id="CAKOGL010000008">
    <property type="protein sequence ID" value="CAH2089514.1"/>
    <property type="molecule type" value="Genomic_DNA"/>
</dbReference>
<evidence type="ECO:0008006" key="3">
    <source>
        <dbReference type="Google" id="ProtNLM"/>
    </source>
</evidence>
<organism evidence="1 2">
    <name type="scientific">Euphydryas editha</name>
    <name type="common">Edith's checkerspot</name>
    <dbReference type="NCBI Taxonomy" id="104508"/>
    <lineage>
        <taxon>Eukaryota</taxon>
        <taxon>Metazoa</taxon>
        <taxon>Ecdysozoa</taxon>
        <taxon>Arthropoda</taxon>
        <taxon>Hexapoda</taxon>
        <taxon>Insecta</taxon>
        <taxon>Pterygota</taxon>
        <taxon>Neoptera</taxon>
        <taxon>Endopterygota</taxon>
        <taxon>Lepidoptera</taxon>
        <taxon>Glossata</taxon>
        <taxon>Ditrysia</taxon>
        <taxon>Papilionoidea</taxon>
        <taxon>Nymphalidae</taxon>
        <taxon>Nymphalinae</taxon>
        <taxon>Euphydryas</taxon>
    </lineage>
</organism>
<sequence>MQSKNIRIIGKYDCDNDIEEDLKELERQYRIDFKSLTQWKNIIEKINSVKQECKMKLINAKNRNFRIIEKLYIQNYRTSPFVLTDKFSRTSKLWKEEKLTVRQQKTSSKTEYSSMSLHNVSIDNVIPSEENDIESNAHPNSEVAQSKEHILKQNIEPDSHLNSPQYLPPFICTNQHKLLSSIGSSEIVLNHKESKNNENNFKTETIEDLSLKQTKLVQCYPEKIIITSNTLREQILKFSILNTSTEYVYIRFKNLSDTFYFKSFRMSPLVPIKLNPGLSKHYKFNFTLRDSIDVNVISLVIYFRVCSKISEEILCLPLKGQIERCNSLIVTETVKIPQVYLWQVNAKCGYPKGIVQIQVCDNTAYSLYIRKKDLDFKESVDTRSSDSLKVITPNTESLMQKTNDNEMELQNKTILSPKGTEINAFDIVNIENETLNSFDIVTLVLNDILNIVYEPFIFKNTFLRLKPKSKRIALVYFTKAEHIGYHQSNYELTFYDSNDNVFTKTVKVFGEVLPHPIVIYPNILDLIKSPVIFGHCKDHFTIINTHKVYPVSIKIQTATKMNKIFQITPRVVSIPAKSNVKFNIKLCREHINASQNVEIMAYFTIKIIVSGHRSVYQNVPPVYYEIIAPCTKEFMKTYKIEYIDDSTALSSIETFQNDYVNNF</sequence>
<dbReference type="Proteomes" id="UP001153954">
    <property type="component" value="Unassembled WGS sequence"/>
</dbReference>
<evidence type="ECO:0000313" key="2">
    <source>
        <dbReference type="Proteomes" id="UP001153954"/>
    </source>
</evidence>
<gene>
    <name evidence="1" type="ORF">EEDITHA_LOCUS5561</name>
</gene>